<comment type="similarity">
    <text evidence="1">Belongs to the GSP E family.</text>
</comment>
<gene>
    <name evidence="5" type="ORF">R77560_04453</name>
</gene>
<dbReference type="GO" id="GO:0005524">
    <property type="term" value="F:ATP binding"/>
    <property type="evidence" value="ECO:0007669"/>
    <property type="project" value="UniProtKB-KW"/>
</dbReference>
<dbReference type="GO" id="GO:0016887">
    <property type="term" value="F:ATP hydrolysis activity"/>
    <property type="evidence" value="ECO:0007669"/>
    <property type="project" value="TreeGrafter"/>
</dbReference>
<feature type="domain" description="Bacterial type II secretion system protein E" evidence="4">
    <location>
        <begin position="304"/>
        <end position="586"/>
    </location>
</feature>
<dbReference type="Proteomes" id="UP001189756">
    <property type="component" value="Unassembled WGS sequence"/>
</dbReference>
<dbReference type="InterPro" id="IPR027417">
    <property type="entry name" value="P-loop_NTPase"/>
</dbReference>
<protein>
    <recommendedName>
        <fullName evidence="4">Bacterial type II secretion system protein E domain-containing protein</fullName>
    </recommendedName>
</protein>
<dbReference type="EMBL" id="CATZAZ010000015">
    <property type="protein sequence ID" value="CAJ0806629.1"/>
    <property type="molecule type" value="Genomic_DNA"/>
</dbReference>
<evidence type="ECO:0000256" key="3">
    <source>
        <dbReference type="ARBA" id="ARBA00022840"/>
    </source>
</evidence>
<dbReference type="Pfam" id="PF00437">
    <property type="entry name" value="T2SSE"/>
    <property type="match status" value="1"/>
</dbReference>
<dbReference type="Gene3D" id="3.30.450.90">
    <property type="match status" value="1"/>
</dbReference>
<evidence type="ECO:0000313" key="6">
    <source>
        <dbReference type="Proteomes" id="UP001189756"/>
    </source>
</evidence>
<evidence type="ECO:0000259" key="4">
    <source>
        <dbReference type="Pfam" id="PF00437"/>
    </source>
</evidence>
<dbReference type="PANTHER" id="PTHR30258">
    <property type="entry name" value="TYPE II SECRETION SYSTEM PROTEIN GSPE-RELATED"/>
    <property type="match status" value="1"/>
</dbReference>
<dbReference type="RefSeq" id="WP_024542491.1">
    <property type="nucleotide sequence ID" value="NZ_CATZAZ010000015.1"/>
</dbReference>
<sequence length="604" mass="66977">MMRLLTAKAGFQPEDPTNGARASVAGVIEPPMRAELPALPEVLRDVVVIDPSPQEDTRAGLEAIALAMRWIDQRDVQSAPPHNADTEDFERLTFISKLLDADQIRIAKTLRHVVLYVDERYTAHPALLMWRKDASDLGFFCITQPRELKELREDKVRLSAASNVQRDSANLSTLNAARDLILHGAALGASDLHILLREDIAEVQYRVKGALRSALQMSRDEGEAYIRSMYTGLSSVKEAIYNPFEFQDAQINGSDLPGSGLASVRIIRGPAYPVETGGGFLVARLQPLKKSTGQADVTRIPFTLRTPRSPLGSLPLKQMGYSDLQVRLLERMTRMPSGVIVVTGPTGSGKTTTLYELLKHQARQFPDSRQITIENPVEYPMDWSVQLPVTKSSNLSFGDMVRMTLRMDPDVVLVGELRSADEAVAALQEAMTGHLVWTTLHVNDPFMTIDRMEMLDRGQLSREIICDHKLLRGFVAQRLVPVLCDHCKRPLTEIAEDLPADMLDALETWGPIDSMRVRGAGCDHCHDEKIQGVTAVAEVVETSAALMRDFIKLGTDEARRQQRQREGADLSMLSNAMVGVLSGRFDPRDVERAVDIITTKGAQD</sequence>
<organism evidence="5 6">
    <name type="scientific">Ralstonia thomasii</name>
    <dbReference type="NCBI Taxonomy" id="3058596"/>
    <lineage>
        <taxon>Bacteria</taxon>
        <taxon>Pseudomonadati</taxon>
        <taxon>Pseudomonadota</taxon>
        <taxon>Betaproteobacteria</taxon>
        <taxon>Burkholderiales</taxon>
        <taxon>Burkholderiaceae</taxon>
        <taxon>Ralstonia</taxon>
    </lineage>
</organism>
<comment type="caution">
    <text evidence="5">The sequence shown here is derived from an EMBL/GenBank/DDBJ whole genome shotgun (WGS) entry which is preliminary data.</text>
</comment>
<dbReference type="CDD" id="cd01129">
    <property type="entry name" value="PulE-GspE-like"/>
    <property type="match status" value="1"/>
</dbReference>
<proteinExistence type="inferred from homology"/>
<dbReference type="PANTHER" id="PTHR30258:SF3">
    <property type="entry name" value="SLL1921 PROTEIN"/>
    <property type="match status" value="1"/>
</dbReference>
<keyword evidence="2" id="KW-0547">Nucleotide-binding</keyword>
<keyword evidence="3" id="KW-0067">ATP-binding</keyword>
<name>A0AAD2BUD1_9RALS</name>
<dbReference type="SUPFAM" id="SSF52540">
    <property type="entry name" value="P-loop containing nucleoside triphosphate hydrolases"/>
    <property type="match status" value="1"/>
</dbReference>
<dbReference type="AlphaFoldDB" id="A0AAD2BUD1"/>
<evidence type="ECO:0000256" key="2">
    <source>
        <dbReference type="ARBA" id="ARBA00022741"/>
    </source>
</evidence>
<dbReference type="Gene3D" id="3.40.50.300">
    <property type="entry name" value="P-loop containing nucleotide triphosphate hydrolases"/>
    <property type="match status" value="1"/>
</dbReference>
<dbReference type="InterPro" id="IPR001482">
    <property type="entry name" value="T2SS/T4SS_dom"/>
</dbReference>
<evidence type="ECO:0000256" key="1">
    <source>
        <dbReference type="ARBA" id="ARBA00006611"/>
    </source>
</evidence>
<reference evidence="5" key="1">
    <citation type="submission" date="2023-07" db="EMBL/GenBank/DDBJ databases">
        <authorList>
            <person name="Peeters C."/>
        </authorList>
    </citation>
    <scope>NUCLEOTIDE SEQUENCE</scope>
    <source>
        <strain evidence="5">R-77560</strain>
    </source>
</reference>
<accession>A0AAD2BUD1</accession>
<dbReference type="GeneID" id="34794334"/>
<evidence type="ECO:0000313" key="5">
    <source>
        <dbReference type="EMBL" id="CAJ0806629.1"/>
    </source>
</evidence>
<dbReference type="GO" id="GO:0005886">
    <property type="term" value="C:plasma membrane"/>
    <property type="evidence" value="ECO:0007669"/>
    <property type="project" value="TreeGrafter"/>
</dbReference>